<dbReference type="GO" id="GO:0000400">
    <property type="term" value="F:four-way junction DNA binding"/>
    <property type="evidence" value="ECO:0007669"/>
    <property type="project" value="UniProtKB-UniRule"/>
</dbReference>
<dbReference type="SUPFAM" id="SSF46929">
    <property type="entry name" value="DNA helicase RuvA subunit, C-terminal domain"/>
    <property type="match status" value="1"/>
</dbReference>
<evidence type="ECO:0000259" key="7">
    <source>
        <dbReference type="SMART" id="SM00278"/>
    </source>
</evidence>
<feature type="domain" description="Helix-hairpin-helix DNA-binding motif class 1" evidence="7">
    <location>
        <begin position="149"/>
        <end position="168"/>
    </location>
</feature>
<dbReference type="InterPro" id="IPR036267">
    <property type="entry name" value="RuvA_C_sf"/>
</dbReference>
<dbReference type="GO" id="GO:0006310">
    <property type="term" value="P:DNA recombination"/>
    <property type="evidence" value="ECO:0007669"/>
    <property type="project" value="UniProtKB-UniRule"/>
</dbReference>
<dbReference type="SMART" id="SM00278">
    <property type="entry name" value="HhH1"/>
    <property type="match status" value="2"/>
</dbReference>
<reference evidence="8 9" key="1">
    <citation type="journal article" date="2015" name="Nature">
        <title>rRNA introns, odd ribosomes, and small enigmatic genomes across a large radiation of phyla.</title>
        <authorList>
            <person name="Brown C.T."/>
            <person name="Hug L.A."/>
            <person name="Thomas B.C."/>
            <person name="Sharon I."/>
            <person name="Castelle C.J."/>
            <person name="Singh A."/>
            <person name="Wilkins M.J."/>
            <person name="Williams K.H."/>
            <person name="Banfield J.F."/>
        </authorList>
    </citation>
    <scope>NUCLEOTIDE SEQUENCE [LARGE SCALE GENOMIC DNA]</scope>
</reference>
<keyword evidence="5 6" id="KW-0234">DNA repair</keyword>
<keyword evidence="3 6" id="KW-0238">DNA-binding</keyword>
<comment type="similarity">
    <text evidence="6">Belongs to the RuvA family.</text>
</comment>
<comment type="domain">
    <text evidence="6">Has three domains with a flexible linker between the domains II and III and assumes an 'L' shape. Domain III is highly mobile and contacts RuvB.</text>
</comment>
<evidence type="ECO:0000256" key="4">
    <source>
        <dbReference type="ARBA" id="ARBA00023172"/>
    </source>
</evidence>
<dbReference type="InterPro" id="IPR000085">
    <property type="entry name" value="RuvA"/>
</dbReference>
<dbReference type="HAMAP" id="MF_00031">
    <property type="entry name" value="DNA_HJ_migration_RuvA"/>
    <property type="match status" value="1"/>
</dbReference>
<evidence type="ECO:0000256" key="2">
    <source>
        <dbReference type="ARBA" id="ARBA00022763"/>
    </source>
</evidence>
<accession>A0A0G1MJ71</accession>
<organism evidence="8 9">
    <name type="scientific">Candidatus Yanofskybacteria bacterium GW2011_GWA2_44_9</name>
    <dbReference type="NCBI Taxonomy" id="1619025"/>
    <lineage>
        <taxon>Bacteria</taxon>
        <taxon>Candidatus Yanofskyibacteriota</taxon>
    </lineage>
</organism>
<dbReference type="Gene3D" id="1.10.8.10">
    <property type="entry name" value="DNA helicase RuvA subunit, C-terminal domain"/>
    <property type="match status" value="1"/>
</dbReference>
<keyword evidence="1 6" id="KW-0963">Cytoplasm</keyword>
<dbReference type="Pfam" id="PF14520">
    <property type="entry name" value="HHH_5"/>
    <property type="match status" value="1"/>
</dbReference>
<feature type="region of interest" description="Domain III" evidence="6">
    <location>
        <begin position="191"/>
        <end position="232"/>
    </location>
</feature>
<dbReference type="GO" id="GO:0005524">
    <property type="term" value="F:ATP binding"/>
    <property type="evidence" value="ECO:0007669"/>
    <property type="project" value="InterPro"/>
</dbReference>
<feature type="domain" description="Helix-hairpin-helix DNA-binding motif class 1" evidence="7">
    <location>
        <begin position="114"/>
        <end position="133"/>
    </location>
</feature>
<dbReference type="InterPro" id="IPR003583">
    <property type="entry name" value="Hlx-hairpin-Hlx_DNA-bd_motif"/>
</dbReference>
<keyword evidence="8" id="KW-0378">Hydrolase</keyword>
<dbReference type="Pfam" id="PF01330">
    <property type="entry name" value="RuvA_N"/>
    <property type="match status" value="1"/>
</dbReference>
<dbReference type="Pfam" id="PF07499">
    <property type="entry name" value="RuvA_C"/>
    <property type="match status" value="1"/>
</dbReference>
<sequence>MPFRLRRGAEFSNNSASQAFACLVEEIRMISFLEGTIEHLGEKHAILNAGGIGYKVTMVPKLINILSKSTSSVKDQKGGSSDRVRLFVHSQLNLREGTFDMYGFDKREDLELFNLLTSVSGIGPKGAMNVLSVVDPKHLKAAVVNEDADYLKKVSGLGPKTASRLILELKNKLDHIDMGDLAGVDLGQEGQAIEALMALGYSQYQAKETLKETKGKTLEERVREALKSLGKK</sequence>
<dbReference type="GO" id="GO:0048476">
    <property type="term" value="C:Holliday junction resolvase complex"/>
    <property type="evidence" value="ECO:0007669"/>
    <property type="project" value="UniProtKB-UniRule"/>
</dbReference>
<dbReference type="Gene3D" id="1.10.150.20">
    <property type="entry name" value="5' to 3' exonuclease, C-terminal subdomain"/>
    <property type="match status" value="1"/>
</dbReference>
<dbReference type="AlphaFoldDB" id="A0A0G1MJ71"/>
<dbReference type="Gene3D" id="2.40.50.140">
    <property type="entry name" value="Nucleic acid-binding proteins"/>
    <property type="match status" value="1"/>
</dbReference>
<keyword evidence="8" id="KW-0067">ATP-binding</keyword>
<protein>
    <recommendedName>
        <fullName evidence="6">Holliday junction branch migration complex subunit RuvA</fullName>
    </recommendedName>
</protein>
<dbReference type="EMBL" id="LCJR01000032">
    <property type="protein sequence ID" value="KKT80882.1"/>
    <property type="molecule type" value="Genomic_DNA"/>
</dbReference>
<keyword evidence="2 6" id="KW-0227">DNA damage</keyword>
<evidence type="ECO:0000256" key="5">
    <source>
        <dbReference type="ARBA" id="ARBA00023204"/>
    </source>
</evidence>
<dbReference type="GO" id="GO:0009378">
    <property type="term" value="F:four-way junction helicase activity"/>
    <property type="evidence" value="ECO:0007669"/>
    <property type="project" value="InterPro"/>
</dbReference>
<comment type="caution">
    <text evidence="8">The sequence shown here is derived from an EMBL/GenBank/DDBJ whole genome shotgun (WGS) entry which is preliminary data.</text>
</comment>
<name>A0A0G1MJ71_9BACT</name>
<comment type="function">
    <text evidence="6">The RuvA-RuvB-RuvC complex processes Holliday junction (HJ) DNA during genetic recombination and DNA repair, while the RuvA-RuvB complex plays an important role in the rescue of blocked DNA replication forks via replication fork reversal (RFR). RuvA specifically binds to HJ cruciform DNA, conferring on it an open structure. The RuvB hexamer acts as an ATP-dependent pump, pulling dsDNA into and through the RuvAB complex. HJ branch migration allows RuvC to scan DNA until it finds its consensus sequence, where it cleaves and resolves the cruciform DNA.</text>
</comment>
<dbReference type="InterPro" id="IPR010994">
    <property type="entry name" value="RuvA_2-like"/>
</dbReference>
<dbReference type="GO" id="GO:0006281">
    <property type="term" value="P:DNA repair"/>
    <property type="evidence" value="ECO:0007669"/>
    <property type="project" value="UniProtKB-UniRule"/>
</dbReference>
<evidence type="ECO:0000256" key="6">
    <source>
        <dbReference type="HAMAP-Rule" id="MF_00031"/>
    </source>
</evidence>
<gene>
    <name evidence="6" type="primary">ruvA</name>
    <name evidence="8" type="ORF">UW79_C0032G0003</name>
</gene>
<evidence type="ECO:0000256" key="3">
    <source>
        <dbReference type="ARBA" id="ARBA00023125"/>
    </source>
</evidence>
<dbReference type="InterPro" id="IPR011114">
    <property type="entry name" value="RuvA_C"/>
</dbReference>
<dbReference type="CDD" id="cd14332">
    <property type="entry name" value="UBA_RuvA_C"/>
    <property type="match status" value="1"/>
</dbReference>
<dbReference type="InterPro" id="IPR012340">
    <property type="entry name" value="NA-bd_OB-fold"/>
</dbReference>
<evidence type="ECO:0000313" key="9">
    <source>
        <dbReference type="Proteomes" id="UP000034032"/>
    </source>
</evidence>
<comment type="caution">
    <text evidence="6">Lacks conserved residue(s) required for the propagation of feature annotation.</text>
</comment>
<comment type="subunit">
    <text evidence="6">Homotetramer. Forms an RuvA(8)-RuvB(12)-Holliday junction (HJ) complex. HJ DNA is sandwiched between 2 RuvA tetramers; dsDNA enters through RuvA and exits via RuvB. An RuvB hexamer assembles on each DNA strand where it exits the tetramer. Each RuvB hexamer is contacted by two RuvA subunits (via domain III) on 2 adjacent RuvB subunits; this complex drives branch migration. In the full resolvosome a probable DNA-RuvA(4)-RuvB(12)-RuvC(2) complex forms which resolves the HJ.</text>
</comment>
<keyword evidence="8" id="KW-0547">Nucleotide-binding</keyword>
<keyword evidence="4 6" id="KW-0233">DNA recombination</keyword>
<evidence type="ECO:0000256" key="1">
    <source>
        <dbReference type="ARBA" id="ARBA00022490"/>
    </source>
</evidence>
<evidence type="ECO:0000313" key="8">
    <source>
        <dbReference type="EMBL" id="KKT80882.1"/>
    </source>
</evidence>
<keyword evidence="8" id="KW-0347">Helicase</keyword>
<dbReference type="Proteomes" id="UP000034032">
    <property type="component" value="Unassembled WGS sequence"/>
</dbReference>
<dbReference type="GO" id="GO:0009379">
    <property type="term" value="C:Holliday junction helicase complex"/>
    <property type="evidence" value="ECO:0007669"/>
    <property type="project" value="InterPro"/>
</dbReference>
<comment type="subcellular location">
    <subcellularLocation>
        <location evidence="6">Cytoplasm</location>
    </subcellularLocation>
</comment>
<proteinExistence type="inferred from homology"/>
<dbReference type="SUPFAM" id="SSF47781">
    <property type="entry name" value="RuvA domain 2-like"/>
    <property type="match status" value="1"/>
</dbReference>
<dbReference type="InterPro" id="IPR013849">
    <property type="entry name" value="DNA_helicase_Holl-junc_RuvA_I"/>
</dbReference>
<dbReference type="GO" id="GO:0005737">
    <property type="term" value="C:cytoplasm"/>
    <property type="evidence" value="ECO:0007669"/>
    <property type="project" value="UniProtKB-SubCell"/>
</dbReference>
<dbReference type="NCBIfam" id="TIGR00084">
    <property type="entry name" value="ruvA"/>
    <property type="match status" value="1"/>
</dbReference>